<evidence type="ECO:0000313" key="1">
    <source>
        <dbReference type="EMBL" id="TKW39066.1"/>
    </source>
</evidence>
<dbReference type="EMBL" id="CM016552">
    <property type="protein sequence ID" value="TKW39066.1"/>
    <property type="molecule type" value="Genomic_DNA"/>
</dbReference>
<evidence type="ECO:0000313" key="2">
    <source>
        <dbReference type="Proteomes" id="UP000298652"/>
    </source>
</evidence>
<protein>
    <submittedName>
        <fullName evidence="1">Uncharacterized protein</fullName>
    </submittedName>
</protein>
<keyword evidence="2" id="KW-1185">Reference proteome</keyword>
<gene>
    <name evidence="1" type="ORF">SEVIR_1G155450v2</name>
</gene>
<dbReference type="Gramene" id="TKW39066">
    <property type="protein sequence ID" value="TKW39066"/>
    <property type="gene ID" value="SEVIR_1G155450v2"/>
</dbReference>
<accession>A0A4V6DCV7</accession>
<name>A0A4V6DCV7_SETVI</name>
<sequence>MTSEAGTSSGREMVLFPSMRIEPNIEIRVLLEEVQLIDDPLLDAQTVATILEMNRHVTSYTEDLINRSYWKSQLLRDYGETVQCAVVLEKELVEER</sequence>
<dbReference type="Proteomes" id="UP000298652">
    <property type="component" value="Chromosome 1"/>
</dbReference>
<organism evidence="1 2">
    <name type="scientific">Setaria viridis</name>
    <name type="common">Green bristlegrass</name>
    <name type="synonym">Setaria italica subsp. viridis</name>
    <dbReference type="NCBI Taxonomy" id="4556"/>
    <lineage>
        <taxon>Eukaryota</taxon>
        <taxon>Viridiplantae</taxon>
        <taxon>Streptophyta</taxon>
        <taxon>Embryophyta</taxon>
        <taxon>Tracheophyta</taxon>
        <taxon>Spermatophyta</taxon>
        <taxon>Magnoliopsida</taxon>
        <taxon>Liliopsida</taxon>
        <taxon>Poales</taxon>
        <taxon>Poaceae</taxon>
        <taxon>PACMAD clade</taxon>
        <taxon>Panicoideae</taxon>
        <taxon>Panicodae</taxon>
        <taxon>Paniceae</taxon>
        <taxon>Cenchrinae</taxon>
        <taxon>Setaria</taxon>
    </lineage>
</organism>
<reference evidence="1" key="1">
    <citation type="submission" date="2019-03" db="EMBL/GenBank/DDBJ databases">
        <title>WGS assembly of Setaria viridis.</title>
        <authorList>
            <person name="Huang P."/>
            <person name="Jenkins J."/>
            <person name="Grimwood J."/>
            <person name="Barry K."/>
            <person name="Healey A."/>
            <person name="Mamidi S."/>
            <person name="Sreedasyam A."/>
            <person name="Shu S."/>
            <person name="Feldman M."/>
            <person name="Wu J."/>
            <person name="Yu Y."/>
            <person name="Chen C."/>
            <person name="Johnson J."/>
            <person name="Rokhsar D."/>
            <person name="Baxter I."/>
            <person name="Schmutz J."/>
            <person name="Brutnell T."/>
            <person name="Kellogg E."/>
        </authorList>
    </citation>
    <scope>NUCLEOTIDE SEQUENCE [LARGE SCALE GENOMIC DNA]</scope>
</reference>
<dbReference type="AlphaFoldDB" id="A0A4V6DCV7"/>
<proteinExistence type="predicted"/>